<gene>
    <name evidence="1" type="ORF">TNIN_183971</name>
</gene>
<dbReference type="AlphaFoldDB" id="A0A8X6Y6W6"/>
<name>A0A8X6Y6W6_9ARAC</name>
<evidence type="ECO:0000313" key="2">
    <source>
        <dbReference type="Proteomes" id="UP000886998"/>
    </source>
</evidence>
<dbReference type="OrthoDB" id="10615138at2759"/>
<proteinExistence type="predicted"/>
<keyword evidence="2" id="KW-1185">Reference proteome</keyword>
<dbReference type="Proteomes" id="UP000886998">
    <property type="component" value="Unassembled WGS sequence"/>
</dbReference>
<organism evidence="1 2">
    <name type="scientific">Trichonephila inaurata madagascariensis</name>
    <dbReference type="NCBI Taxonomy" id="2747483"/>
    <lineage>
        <taxon>Eukaryota</taxon>
        <taxon>Metazoa</taxon>
        <taxon>Ecdysozoa</taxon>
        <taxon>Arthropoda</taxon>
        <taxon>Chelicerata</taxon>
        <taxon>Arachnida</taxon>
        <taxon>Araneae</taxon>
        <taxon>Araneomorphae</taxon>
        <taxon>Entelegynae</taxon>
        <taxon>Araneoidea</taxon>
        <taxon>Nephilidae</taxon>
        <taxon>Trichonephila</taxon>
        <taxon>Trichonephila inaurata</taxon>
    </lineage>
</organism>
<evidence type="ECO:0000313" key="1">
    <source>
        <dbReference type="EMBL" id="GFY64064.1"/>
    </source>
</evidence>
<protein>
    <submittedName>
        <fullName evidence="1">Uncharacterized protein</fullName>
    </submittedName>
</protein>
<reference evidence="1" key="1">
    <citation type="submission" date="2020-08" db="EMBL/GenBank/DDBJ databases">
        <title>Multicomponent nature underlies the extraordinary mechanical properties of spider dragline silk.</title>
        <authorList>
            <person name="Kono N."/>
            <person name="Nakamura H."/>
            <person name="Mori M."/>
            <person name="Yoshida Y."/>
            <person name="Ohtoshi R."/>
            <person name="Malay A.D."/>
            <person name="Moran D.A.P."/>
            <person name="Tomita M."/>
            <person name="Numata K."/>
            <person name="Arakawa K."/>
        </authorList>
    </citation>
    <scope>NUCLEOTIDE SEQUENCE</scope>
</reference>
<dbReference type="EMBL" id="BMAV01015058">
    <property type="protein sequence ID" value="GFY64064.1"/>
    <property type="molecule type" value="Genomic_DNA"/>
</dbReference>
<comment type="caution">
    <text evidence="1">The sequence shown here is derived from an EMBL/GenBank/DDBJ whole genome shotgun (WGS) entry which is preliminary data.</text>
</comment>
<accession>A0A8X6Y6W6</accession>
<sequence length="164" mass="17506">MLQPLIYDMDVETTGENDAGVVINGGENVMKEVNHGGALDEVNHGGAMEEVNNGGDMEEVNNGGAMEEVNNGGAMEKAGVNSGENAMEKAGINNGGVIDVGKNYETTEATAENQNDGGESLFQMVTDLKAISIINRIGLKYYINSSNYSFHENIKFKDYGSCSR</sequence>